<protein>
    <submittedName>
        <fullName evidence="1">Uncharacterized protein</fullName>
    </submittedName>
</protein>
<evidence type="ECO:0000313" key="2">
    <source>
        <dbReference type="Proteomes" id="UP001056120"/>
    </source>
</evidence>
<organism evidence="1 2">
    <name type="scientific">Smallanthus sonchifolius</name>
    <dbReference type="NCBI Taxonomy" id="185202"/>
    <lineage>
        <taxon>Eukaryota</taxon>
        <taxon>Viridiplantae</taxon>
        <taxon>Streptophyta</taxon>
        <taxon>Embryophyta</taxon>
        <taxon>Tracheophyta</taxon>
        <taxon>Spermatophyta</taxon>
        <taxon>Magnoliopsida</taxon>
        <taxon>eudicotyledons</taxon>
        <taxon>Gunneridae</taxon>
        <taxon>Pentapetalae</taxon>
        <taxon>asterids</taxon>
        <taxon>campanulids</taxon>
        <taxon>Asterales</taxon>
        <taxon>Asteraceae</taxon>
        <taxon>Asteroideae</taxon>
        <taxon>Heliantheae alliance</taxon>
        <taxon>Millerieae</taxon>
        <taxon>Smallanthus</taxon>
    </lineage>
</organism>
<comment type="caution">
    <text evidence="1">The sequence shown here is derived from an EMBL/GenBank/DDBJ whole genome shotgun (WGS) entry which is preliminary data.</text>
</comment>
<name>A0ACB9IDB4_9ASTR</name>
<gene>
    <name evidence="1" type="ORF">L1987_22142</name>
</gene>
<dbReference type="Proteomes" id="UP001056120">
    <property type="component" value="Linkage Group LG08"/>
</dbReference>
<keyword evidence="2" id="KW-1185">Reference proteome</keyword>
<proteinExistence type="predicted"/>
<accession>A0ACB9IDB4</accession>
<reference evidence="1 2" key="2">
    <citation type="journal article" date="2022" name="Mol. Ecol. Resour.">
        <title>The genomes of chicory, endive, great burdock and yacon provide insights into Asteraceae paleo-polyploidization history and plant inulin production.</title>
        <authorList>
            <person name="Fan W."/>
            <person name="Wang S."/>
            <person name="Wang H."/>
            <person name="Wang A."/>
            <person name="Jiang F."/>
            <person name="Liu H."/>
            <person name="Zhao H."/>
            <person name="Xu D."/>
            <person name="Zhang Y."/>
        </authorList>
    </citation>
    <scope>NUCLEOTIDE SEQUENCE [LARGE SCALE GENOMIC DNA]</scope>
    <source>
        <strain evidence="2">cv. Yunnan</strain>
        <tissue evidence="1">Leaves</tissue>
    </source>
</reference>
<dbReference type="EMBL" id="CM042025">
    <property type="protein sequence ID" value="KAI3806243.1"/>
    <property type="molecule type" value="Genomic_DNA"/>
</dbReference>
<reference evidence="2" key="1">
    <citation type="journal article" date="2022" name="Mol. Ecol. Resour.">
        <title>The genomes of chicory, endive, great burdock and yacon provide insights into Asteraceae palaeo-polyploidization history and plant inulin production.</title>
        <authorList>
            <person name="Fan W."/>
            <person name="Wang S."/>
            <person name="Wang H."/>
            <person name="Wang A."/>
            <person name="Jiang F."/>
            <person name="Liu H."/>
            <person name="Zhao H."/>
            <person name="Xu D."/>
            <person name="Zhang Y."/>
        </authorList>
    </citation>
    <scope>NUCLEOTIDE SEQUENCE [LARGE SCALE GENOMIC DNA]</scope>
    <source>
        <strain evidence="2">cv. Yunnan</strain>
    </source>
</reference>
<sequence>MKAGGFATLCYSCGTVFEHVNYCERFHLNEPGWRECKFCEKPIHCGCVVSKYFHECLDLGGISCIKCIRARGTQALKPIQSHPNDLPNGFIPFSATWHPVIGNRVNGGATVDKGKLTQLTEAIEKQQPTPSTSSLGHQFKQEENRLSSSELNIGISSNKDVGTTIFPNSSSLFDNGRTDLGFKSLYDTMPQPSLSYSLGSHLATTKSSVNNNSSGPMEPEKVPSFKQGQRSRLSFPKPSKSGVTIRSQSNKGMVSDNRVARPPAEGRGRNQLLPRYWPKITDQELLQISGDLNSNCTITPLFEKVLSASDAGRIGRLVLPKACAEAYFPAINQSEGLPIRIQDIKGKEWTFQFRFWPNNNSRMYVLEGVTPCIQNMQLQAGDTVIFSRLDPGEKLVIGCRKATVSVDSQEGETPAVNGAAGGNGTLPTKNVDHEAMANGDQKILNQEKKRARNIGLKNKRLLMHNEDAMELKVTWEEAHELLRPSPTCKPTISMIENCEFEEYDEPPVFGKKTIFTANASGSQEQWGQCDNCYKWRRLPPDVLLPPKWTCSDNVWDPDRCSCSAPDEINTKDLERIFKFGKDFKTRKLAEGKMVEEQEPSGLDALATAAVLGETIGEFGESSTGPTTRHPRHRPGCSCIVCIQPPSGKGKHKPNCFCNVCLTVKRRFKTLMLRKKKRLSDQEAKMAQKSLSALNNGAAPASSTGVEIFDRNGNGNGNEMEVGESSGKTGQQLDLNCDPVKEEEVIMVDANASVVPLEWKNVLAGLVPCSLPKSTSEIEGHPHPPPVVGAPSPSVAPPTHPTADGTLIPIDDPMEEETGDKAVEDGGS</sequence>
<evidence type="ECO:0000313" key="1">
    <source>
        <dbReference type="EMBL" id="KAI3806243.1"/>
    </source>
</evidence>